<proteinExistence type="predicted"/>
<organism evidence="1 2">
    <name type="scientific">Carboxydocella sporoproducens DSM 16521</name>
    <dbReference type="NCBI Taxonomy" id="1121270"/>
    <lineage>
        <taxon>Bacteria</taxon>
        <taxon>Bacillati</taxon>
        <taxon>Bacillota</taxon>
        <taxon>Clostridia</taxon>
        <taxon>Eubacteriales</taxon>
        <taxon>Clostridiales Family XVI. Incertae Sedis</taxon>
        <taxon>Carboxydocella</taxon>
    </lineage>
</organism>
<evidence type="ECO:0000313" key="1">
    <source>
        <dbReference type="EMBL" id="SJZ71333.1"/>
    </source>
</evidence>
<reference evidence="2" key="1">
    <citation type="submission" date="2017-02" db="EMBL/GenBank/DDBJ databases">
        <authorList>
            <person name="Varghese N."/>
            <person name="Submissions S."/>
        </authorList>
    </citation>
    <scope>NUCLEOTIDE SEQUENCE [LARGE SCALE GENOMIC DNA]</scope>
    <source>
        <strain evidence="2">DSM 16521</strain>
    </source>
</reference>
<accession>A0A1T4MWJ2</accession>
<dbReference type="InterPro" id="IPR017850">
    <property type="entry name" value="Alkaline_phosphatase_core_sf"/>
</dbReference>
<keyword evidence="2" id="KW-1185">Reference proteome</keyword>
<dbReference type="EMBL" id="FUXM01000005">
    <property type="protein sequence ID" value="SJZ71333.1"/>
    <property type="molecule type" value="Genomic_DNA"/>
</dbReference>
<dbReference type="InterPro" id="IPR002591">
    <property type="entry name" value="Phosphodiest/P_Trfase"/>
</dbReference>
<evidence type="ECO:0000313" key="2">
    <source>
        <dbReference type="Proteomes" id="UP000189933"/>
    </source>
</evidence>
<dbReference type="RefSeq" id="WP_078664847.1">
    <property type="nucleotide sequence ID" value="NZ_FUXM01000005.1"/>
</dbReference>
<dbReference type="AlphaFoldDB" id="A0A1T4MWJ2"/>
<name>A0A1T4MWJ2_9FIRM</name>
<dbReference type="Pfam" id="PF01663">
    <property type="entry name" value="Phosphodiest"/>
    <property type="match status" value="1"/>
</dbReference>
<gene>
    <name evidence="1" type="ORF">SAMN02745885_00741</name>
</gene>
<protein>
    <submittedName>
        <fullName evidence="1">Type I phosphodiesterase / nucleotide pyrophosphatase</fullName>
    </submittedName>
</protein>
<dbReference type="Proteomes" id="UP000189933">
    <property type="component" value="Unassembled WGS sequence"/>
</dbReference>
<dbReference type="PANTHER" id="PTHR10151">
    <property type="entry name" value="ECTONUCLEOTIDE PYROPHOSPHATASE/PHOSPHODIESTERASE"/>
    <property type="match status" value="1"/>
</dbReference>
<dbReference type="Gene3D" id="3.40.720.10">
    <property type="entry name" value="Alkaline Phosphatase, subunit A"/>
    <property type="match status" value="1"/>
</dbReference>
<dbReference type="OrthoDB" id="2381338at2"/>
<dbReference type="GO" id="GO:0016787">
    <property type="term" value="F:hydrolase activity"/>
    <property type="evidence" value="ECO:0007669"/>
    <property type="project" value="UniProtKB-ARBA"/>
</dbReference>
<dbReference type="PANTHER" id="PTHR10151:SF120">
    <property type="entry name" value="BIS(5'-ADENOSYL)-TRIPHOSPHATASE"/>
    <property type="match status" value="1"/>
</dbReference>
<dbReference type="SUPFAM" id="SSF53649">
    <property type="entry name" value="Alkaline phosphatase-like"/>
    <property type="match status" value="1"/>
</dbReference>
<sequence>MQSIPVSVSKQKKVILIIIDSLNPAVVRDCLEQGMVPGLEFLVRRGRIFYDCVSVFPTMTPTCTSSIVTGTYPDLHQVPGFVWFSRWEKRMINYGASFTAIWKLGLPTVMQDLIFNLNGRQLSRRIKTVYELLEDQGLTTAAINFYIFRGRQVFETRIPWLINLLTRFRLAGRLMGPSLLVLGEICRPARLFKDDEFWAPAGPLNKFGVNDEFSGTVTSYLISHGHQPPLMLVYLPDNDGYCHRHDPLTAYESLMRADRQICKILDAYPSWEQALAETVFIVTGDHSQSRILNSPEAIIDLPALLAPLKQVPLGRKLALPGKDIAIAPNERAAHIYILRRKPLKRARVMQKLLELLEGDSRIDLILWKEEWQGMTKFWIKNGNRALWFVKGGTGRDLYGNSWHWEGDLSAIDARVEGQYLKFGHYPDAFRRISALLRSRNAGDVVITAAPGYEFGGLGSPLHLGFGSHGSLHAVDSLVPLIVCGAEWQKEHPRLVDLVPWLLKYFGIPYPDYLVNEEGHN</sequence>